<sequence>LCKHFRASSTATTWDTTASLSFDIIEGNEIASTFDNCGSVKLGFYILMEEIQIGNEIASTFAAVFATFKESLKFSPSISTDVWYGQIKLLLWRLRLKH</sequence>
<protein>
    <submittedName>
        <fullName evidence="1">Uncharacterized protein</fullName>
    </submittedName>
</protein>
<dbReference type="EMBL" id="LXQA010010926">
    <property type="protein sequence ID" value="MCH86775.1"/>
    <property type="molecule type" value="Genomic_DNA"/>
</dbReference>
<gene>
    <name evidence="1" type="ORF">A2U01_0007635</name>
</gene>
<organism evidence="1 2">
    <name type="scientific">Trifolium medium</name>
    <dbReference type="NCBI Taxonomy" id="97028"/>
    <lineage>
        <taxon>Eukaryota</taxon>
        <taxon>Viridiplantae</taxon>
        <taxon>Streptophyta</taxon>
        <taxon>Embryophyta</taxon>
        <taxon>Tracheophyta</taxon>
        <taxon>Spermatophyta</taxon>
        <taxon>Magnoliopsida</taxon>
        <taxon>eudicotyledons</taxon>
        <taxon>Gunneridae</taxon>
        <taxon>Pentapetalae</taxon>
        <taxon>rosids</taxon>
        <taxon>fabids</taxon>
        <taxon>Fabales</taxon>
        <taxon>Fabaceae</taxon>
        <taxon>Papilionoideae</taxon>
        <taxon>50 kb inversion clade</taxon>
        <taxon>NPAAA clade</taxon>
        <taxon>Hologalegina</taxon>
        <taxon>IRL clade</taxon>
        <taxon>Trifolieae</taxon>
        <taxon>Trifolium</taxon>
    </lineage>
</organism>
<keyword evidence="2" id="KW-1185">Reference proteome</keyword>
<dbReference type="AlphaFoldDB" id="A0A392MI61"/>
<reference evidence="1 2" key="1">
    <citation type="journal article" date="2018" name="Front. Plant Sci.">
        <title>Red Clover (Trifolium pratense) and Zigzag Clover (T. medium) - A Picture of Genomic Similarities and Differences.</title>
        <authorList>
            <person name="Dluhosova J."/>
            <person name="Istvanek J."/>
            <person name="Nedelnik J."/>
            <person name="Repkova J."/>
        </authorList>
    </citation>
    <scope>NUCLEOTIDE SEQUENCE [LARGE SCALE GENOMIC DNA]</scope>
    <source>
        <strain evidence="2">cv. 10/8</strain>
        <tissue evidence="1">Leaf</tissue>
    </source>
</reference>
<accession>A0A392MI61</accession>
<evidence type="ECO:0000313" key="1">
    <source>
        <dbReference type="EMBL" id="MCH86775.1"/>
    </source>
</evidence>
<feature type="non-terminal residue" evidence="1">
    <location>
        <position position="1"/>
    </location>
</feature>
<comment type="caution">
    <text evidence="1">The sequence shown here is derived from an EMBL/GenBank/DDBJ whole genome shotgun (WGS) entry which is preliminary data.</text>
</comment>
<proteinExistence type="predicted"/>
<dbReference type="Proteomes" id="UP000265520">
    <property type="component" value="Unassembled WGS sequence"/>
</dbReference>
<name>A0A392MI61_9FABA</name>
<evidence type="ECO:0000313" key="2">
    <source>
        <dbReference type="Proteomes" id="UP000265520"/>
    </source>
</evidence>